<evidence type="ECO:0000313" key="2">
    <source>
        <dbReference type="EMBL" id="BCZ85429.1"/>
    </source>
</evidence>
<reference evidence="2 3" key="1">
    <citation type="journal article" date="2022" name="Front. Microbiol.">
        <title>Identification and characterization of a novel class of self-sufficient cytochrome P450 hydroxylase involved in cyclohexanecarboxylate degradation in Paraburkholderia terrae strain KU-64.</title>
        <authorList>
            <person name="Yamamoto T."/>
            <person name="Hasegawa Y."/>
            <person name="Iwaki H."/>
        </authorList>
    </citation>
    <scope>NUCLEOTIDE SEQUENCE [LARGE SCALE GENOMIC DNA]</scope>
    <source>
        <strain evidence="2 3">KU-64</strain>
    </source>
</reference>
<feature type="compositionally biased region" description="Polar residues" evidence="1">
    <location>
        <begin position="16"/>
        <end position="26"/>
    </location>
</feature>
<organism evidence="2 3">
    <name type="scientific">Paraburkholderia terrae</name>
    <dbReference type="NCBI Taxonomy" id="311230"/>
    <lineage>
        <taxon>Bacteria</taxon>
        <taxon>Pseudomonadati</taxon>
        <taxon>Pseudomonadota</taxon>
        <taxon>Betaproteobacteria</taxon>
        <taxon>Burkholderiales</taxon>
        <taxon>Burkholderiaceae</taxon>
        <taxon>Paraburkholderia</taxon>
    </lineage>
</organism>
<sequence length="77" mass="8130">MGLESVRPNVVRKSRNTAGDNASSDASDGVRESTPVSKLGPFKVFKGSVLVQTVGRCLPIRSVGLEWQIVGTAAVVF</sequence>
<protein>
    <submittedName>
        <fullName evidence="2">Uncharacterized protein</fullName>
    </submittedName>
</protein>
<keyword evidence="2" id="KW-0614">Plasmid</keyword>
<gene>
    <name evidence="2" type="ORF">PTKU64_91040</name>
</gene>
<accession>A0ABM7U2C5</accession>
<geneLocation type="plasmid" evidence="2 3">
    <name>pPT365</name>
</geneLocation>
<evidence type="ECO:0000256" key="1">
    <source>
        <dbReference type="SAM" id="MobiDB-lite"/>
    </source>
</evidence>
<dbReference type="Proteomes" id="UP001319874">
    <property type="component" value="Plasmid pPT365"/>
</dbReference>
<dbReference type="EMBL" id="AP024959">
    <property type="protein sequence ID" value="BCZ85429.1"/>
    <property type="molecule type" value="Genomic_DNA"/>
</dbReference>
<feature type="region of interest" description="Disordered" evidence="1">
    <location>
        <begin position="1"/>
        <end position="36"/>
    </location>
</feature>
<evidence type="ECO:0000313" key="3">
    <source>
        <dbReference type="Proteomes" id="UP001319874"/>
    </source>
</evidence>
<keyword evidence="3" id="KW-1185">Reference proteome</keyword>
<name>A0ABM7U2C5_9BURK</name>
<proteinExistence type="predicted"/>